<comment type="caution">
    <text evidence="3">The sequence shown here is derived from an EMBL/GenBank/DDBJ whole genome shotgun (WGS) entry which is preliminary data.</text>
</comment>
<dbReference type="EMBL" id="JBHUHO010000030">
    <property type="protein sequence ID" value="MFD2116316.1"/>
    <property type="molecule type" value="Genomic_DNA"/>
</dbReference>
<dbReference type="SUPFAM" id="SSF143011">
    <property type="entry name" value="RelE-like"/>
    <property type="match status" value="1"/>
</dbReference>
<dbReference type="RefSeq" id="WP_377772360.1">
    <property type="nucleotide sequence ID" value="NZ_JBHUHO010000030.1"/>
</dbReference>
<accession>A0ABW4YKV9</accession>
<gene>
    <name evidence="3" type="ORF">ACFSJH_11350</name>
</gene>
<name>A0ABW4YKV9_9BACL</name>
<evidence type="ECO:0000313" key="4">
    <source>
        <dbReference type="Proteomes" id="UP001597362"/>
    </source>
</evidence>
<dbReference type="PANTHER" id="PTHR35601:SF1">
    <property type="entry name" value="TOXIN RELE"/>
    <property type="match status" value="1"/>
</dbReference>
<evidence type="ECO:0000313" key="3">
    <source>
        <dbReference type="EMBL" id="MFD2116316.1"/>
    </source>
</evidence>
<dbReference type="InterPro" id="IPR035093">
    <property type="entry name" value="RelE/ParE_toxin_dom_sf"/>
</dbReference>
<dbReference type="PANTHER" id="PTHR35601">
    <property type="entry name" value="TOXIN RELE"/>
    <property type="match status" value="1"/>
</dbReference>
<dbReference type="Pfam" id="PF05016">
    <property type="entry name" value="ParE_toxin"/>
    <property type="match status" value="1"/>
</dbReference>
<evidence type="ECO:0000256" key="2">
    <source>
        <dbReference type="ARBA" id="ARBA00022649"/>
    </source>
</evidence>
<comment type="similarity">
    <text evidence="1">Belongs to the RelE toxin family.</text>
</comment>
<dbReference type="Proteomes" id="UP001597362">
    <property type="component" value="Unassembled WGS sequence"/>
</dbReference>
<dbReference type="InterPro" id="IPR007712">
    <property type="entry name" value="RelE/ParE_toxin"/>
</dbReference>
<organism evidence="3 4">
    <name type="scientific">Paenibacillus yanchengensis</name>
    <dbReference type="NCBI Taxonomy" id="2035833"/>
    <lineage>
        <taxon>Bacteria</taxon>
        <taxon>Bacillati</taxon>
        <taxon>Bacillota</taxon>
        <taxon>Bacilli</taxon>
        <taxon>Bacillales</taxon>
        <taxon>Paenibacillaceae</taxon>
        <taxon>Paenibacillus</taxon>
    </lineage>
</organism>
<dbReference type="Gene3D" id="3.30.2310.20">
    <property type="entry name" value="RelE-like"/>
    <property type="match status" value="1"/>
</dbReference>
<sequence length="86" mass="10287">MYKLIFDKNVEKFLKKQDNTVRLRIQNALLELAENPYRASQVKRLVGRERQFRKRVGEYRIIYEIVDQQLVILVLKVSSRGSAYQD</sequence>
<reference evidence="4" key="1">
    <citation type="journal article" date="2019" name="Int. J. Syst. Evol. Microbiol.">
        <title>The Global Catalogue of Microorganisms (GCM) 10K type strain sequencing project: providing services to taxonomists for standard genome sequencing and annotation.</title>
        <authorList>
            <consortium name="The Broad Institute Genomics Platform"/>
            <consortium name="The Broad Institute Genome Sequencing Center for Infectious Disease"/>
            <person name="Wu L."/>
            <person name="Ma J."/>
        </authorList>
    </citation>
    <scope>NUCLEOTIDE SEQUENCE [LARGE SCALE GENOMIC DNA]</scope>
    <source>
        <strain evidence="4">GH52</strain>
    </source>
</reference>
<proteinExistence type="inferred from homology"/>
<keyword evidence="2" id="KW-1277">Toxin-antitoxin system</keyword>
<evidence type="ECO:0000256" key="1">
    <source>
        <dbReference type="ARBA" id="ARBA00006226"/>
    </source>
</evidence>
<protein>
    <submittedName>
        <fullName evidence="3">Type II toxin-antitoxin system RelE/ParE family toxin</fullName>
    </submittedName>
</protein>
<keyword evidence="4" id="KW-1185">Reference proteome</keyword>